<gene>
    <name evidence="1" type="ORF">B0T18DRAFT_469857</name>
</gene>
<dbReference type="Proteomes" id="UP001172155">
    <property type="component" value="Unassembled WGS sequence"/>
</dbReference>
<sequence length="207" mass="21493">MALAHLSDCDQSFSSHLHCTPNHPLNALTTKPATMRLSLPSLLLLFASLTATTTVPSPQTTPTPPSPKLQLTALTTNGPGCRPNTTSLSVTISPDATAITLTHNPPFALHIGPSTIPADRSKSCVALLTLRHPSTERFSLSTTTYHGTAALDAGLTASLRTLYFDGVTGTLANSTAALTGPAVGTYTRESGAHGAGGIDPDHRMECL</sequence>
<name>A0AA40K330_9PEZI</name>
<dbReference type="Pfam" id="PF14273">
    <property type="entry name" value="DUF4360"/>
    <property type="match status" value="1"/>
</dbReference>
<evidence type="ECO:0000313" key="1">
    <source>
        <dbReference type="EMBL" id="KAK0744030.1"/>
    </source>
</evidence>
<proteinExistence type="predicted"/>
<comment type="caution">
    <text evidence="1">The sequence shown here is derived from an EMBL/GenBank/DDBJ whole genome shotgun (WGS) entry which is preliminary data.</text>
</comment>
<evidence type="ECO:0000313" key="2">
    <source>
        <dbReference type="Proteomes" id="UP001172155"/>
    </source>
</evidence>
<dbReference type="EMBL" id="JAUKUD010000005">
    <property type="protein sequence ID" value="KAK0744030.1"/>
    <property type="molecule type" value="Genomic_DNA"/>
</dbReference>
<dbReference type="InterPro" id="IPR025649">
    <property type="entry name" value="DUF4360"/>
</dbReference>
<dbReference type="AlphaFoldDB" id="A0AA40K330"/>
<organism evidence="1 2">
    <name type="scientific">Schizothecium vesticola</name>
    <dbReference type="NCBI Taxonomy" id="314040"/>
    <lineage>
        <taxon>Eukaryota</taxon>
        <taxon>Fungi</taxon>
        <taxon>Dikarya</taxon>
        <taxon>Ascomycota</taxon>
        <taxon>Pezizomycotina</taxon>
        <taxon>Sordariomycetes</taxon>
        <taxon>Sordariomycetidae</taxon>
        <taxon>Sordariales</taxon>
        <taxon>Schizotheciaceae</taxon>
        <taxon>Schizothecium</taxon>
    </lineage>
</organism>
<dbReference type="PANTHER" id="PTHR38847">
    <property type="match status" value="1"/>
</dbReference>
<keyword evidence="2" id="KW-1185">Reference proteome</keyword>
<dbReference type="PANTHER" id="PTHR38847:SF1">
    <property type="entry name" value="PSEUDOURIDINE SYNTHASE RSUA_RLUA-LIKE DOMAIN-CONTAINING PROTEIN"/>
    <property type="match status" value="1"/>
</dbReference>
<protein>
    <submittedName>
        <fullName evidence="1">Uncharacterized protein</fullName>
    </submittedName>
</protein>
<accession>A0AA40K330</accession>
<reference evidence="1" key="1">
    <citation type="submission" date="2023-06" db="EMBL/GenBank/DDBJ databases">
        <title>Genome-scale phylogeny and comparative genomics of the fungal order Sordariales.</title>
        <authorList>
            <consortium name="Lawrence Berkeley National Laboratory"/>
            <person name="Hensen N."/>
            <person name="Bonometti L."/>
            <person name="Westerberg I."/>
            <person name="Brannstrom I.O."/>
            <person name="Guillou S."/>
            <person name="Cros-Aarteil S."/>
            <person name="Calhoun S."/>
            <person name="Haridas S."/>
            <person name="Kuo A."/>
            <person name="Mondo S."/>
            <person name="Pangilinan J."/>
            <person name="Riley R."/>
            <person name="LaButti K."/>
            <person name="Andreopoulos B."/>
            <person name="Lipzen A."/>
            <person name="Chen C."/>
            <person name="Yanf M."/>
            <person name="Daum C."/>
            <person name="Ng V."/>
            <person name="Clum A."/>
            <person name="Steindorff A."/>
            <person name="Ohm R."/>
            <person name="Martin F."/>
            <person name="Silar P."/>
            <person name="Natvig D."/>
            <person name="Lalanne C."/>
            <person name="Gautier V."/>
            <person name="Ament-velasquez S.L."/>
            <person name="Kruys A."/>
            <person name="Hutchinson M.I."/>
            <person name="Powell A.J."/>
            <person name="Barry K."/>
            <person name="Miller A.N."/>
            <person name="Grigoriev I.V."/>
            <person name="Debuchy R."/>
            <person name="Gladieux P."/>
            <person name="Thoren M.H."/>
            <person name="Johannesson H."/>
        </authorList>
    </citation>
    <scope>NUCLEOTIDE SEQUENCE</scope>
    <source>
        <strain evidence="1">SMH3187-1</strain>
    </source>
</reference>